<accession>K8AFM6</accession>
<evidence type="ECO:0000313" key="1">
    <source>
        <dbReference type="EMBL" id="CCJ73042.1"/>
    </source>
</evidence>
<dbReference type="AlphaFoldDB" id="K8AFM6"/>
<name>K8AFM6_9ENTR</name>
<evidence type="ECO:0000313" key="2">
    <source>
        <dbReference type="Proteomes" id="UP000009340"/>
    </source>
</evidence>
<dbReference type="Proteomes" id="UP000009340">
    <property type="component" value="Unassembled WGS sequence"/>
</dbReference>
<gene>
    <name evidence="1" type="ORF">BN137_2413</name>
</gene>
<reference evidence="1" key="1">
    <citation type="submission" date="2012-07" db="EMBL/GenBank/DDBJ databases">
        <authorList>
            <person name="Cummings C."/>
        </authorList>
    </citation>
    <scope>NUCLEOTIDE SEQUENCE</scope>
    <source>
        <strain evidence="1">1330</strain>
    </source>
</reference>
<dbReference type="EMBL" id="CAKW01000085">
    <property type="protein sequence ID" value="CCJ73042.1"/>
    <property type="molecule type" value="Genomic_DNA"/>
</dbReference>
<protein>
    <submittedName>
        <fullName evidence="1">Uncharacterized protein</fullName>
    </submittedName>
</protein>
<comment type="caution">
    <text evidence="1">The sequence shown here is derived from an EMBL/GenBank/DDBJ whole genome shotgun (WGS) entry which is preliminary data.</text>
</comment>
<organism evidence="1 2">
    <name type="scientific">Cronobacter condimenti 1330</name>
    <dbReference type="NCBI Taxonomy" id="1073999"/>
    <lineage>
        <taxon>Bacteria</taxon>
        <taxon>Pseudomonadati</taxon>
        <taxon>Pseudomonadota</taxon>
        <taxon>Gammaproteobacteria</taxon>
        <taxon>Enterobacterales</taxon>
        <taxon>Enterobacteriaceae</taxon>
        <taxon>Cronobacter</taxon>
    </lineage>
</organism>
<proteinExistence type="predicted"/>
<sequence>MDDYRLARLKLKIYPKIFLFQYEDNPSLPEESLFITYT</sequence>